<accession>A0ABT6FK03</accession>
<dbReference type="RefSeq" id="WP_277864150.1">
    <property type="nucleotide sequence ID" value="NZ_JARRAG010000002.1"/>
</dbReference>
<gene>
    <name evidence="1" type="ORF">PZE19_29305</name>
</gene>
<dbReference type="SUPFAM" id="SSF55486">
    <property type="entry name" value="Metalloproteases ('zincins'), catalytic domain"/>
    <property type="match status" value="1"/>
</dbReference>
<name>A0ABT6FK03_9BACT</name>
<proteinExistence type="predicted"/>
<evidence type="ECO:0008006" key="3">
    <source>
        <dbReference type="Google" id="ProtNLM"/>
    </source>
</evidence>
<sequence>MTTRGRIRRRGRAPGCEELEDRRLMAVSLAFDYSLDSSGFFTADRRALLESTLGAIAARLGDSLAAVPSAAYPLATAGGSRVVTTSVPADVVKVYAYGDTLTDGSVAQGGSYFTSGTNNGMRGQGANDYAPDIAYLKFDGGTSWFFGPTTSGLTNDEVDFVTVARHEFLHALGFLSSQPTFARFLQGGAFTGPDAEAAHGGAAVPMVGSHVAAQVPSIMNPVTNQGERNDLTALEWGFLEDFGWTVATATPRFDRDLDLFTGGQGDGSAQVEVIPSRGVYLMRLDVLAGDTLHLRTFDGSTAGEQGVDSYLKIFNDSGGVVLQNNNTSAAPGKEDLTYTFTTGGRYWIGASTAGQSGYTFTTPTSAIAASTSFHLEATLTGRAGDEPHDIAAAAQAVAFAGGTYSRTTTLAGVPADVYRIDAFAGATYAITTALPAGGGLPGATIATIYDASGRKVAAMSGASSYGTTTFIAQATGPYYIRLARAVGPAVVALHESITDPGFQVIHADGEYTIAGSRSQGQDYALTITQTIPTPPPNLNPLYVDYGAFGLWRWSEAGGWRQLNTADPQGFAVAADGWLYVDYGAYGLWRWSEAGGFQALGPADPERLATGGDGSLFVDYGAYGLWRWTAAAGFRELSAADPQGLAPGPSGDLYVDYGAYGLWRWTASAGFRQLNTADPQGLAAGPAGTLYVDYGAYGLWLWTDAGGFFQVHAADPQGLAAGPGGTLFIDYGPGGLWSWSQGGFQLLNPADAEGLAAASDGWLYVDFGPYGVWRWASVGGFQRLNATDPQGLAVLSSSGRS</sequence>
<dbReference type="SUPFAM" id="SSF101898">
    <property type="entry name" value="NHL repeat"/>
    <property type="match status" value="1"/>
</dbReference>
<keyword evidence="2" id="KW-1185">Reference proteome</keyword>
<organism evidence="1 2">
    <name type="scientific">Paludisphaera mucosa</name>
    <dbReference type="NCBI Taxonomy" id="3030827"/>
    <lineage>
        <taxon>Bacteria</taxon>
        <taxon>Pseudomonadati</taxon>
        <taxon>Planctomycetota</taxon>
        <taxon>Planctomycetia</taxon>
        <taxon>Isosphaerales</taxon>
        <taxon>Isosphaeraceae</taxon>
        <taxon>Paludisphaera</taxon>
    </lineage>
</organism>
<dbReference type="Proteomes" id="UP001216907">
    <property type="component" value="Unassembled WGS sequence"/>
</dbReference>
<dbReference type="Gene3D" id="2.60.120.380">
    <property type="match status" value="1"/>
</dbReference>
<evidence type="ECO:0000313" key="2">
    <source>
        <dbReference type="Proteomes" id="UP001216907"/>
    </source>
</evidence>
<reference evidence="1 2" key="1">
    <citation type="submission" date="2023-03" db="EMBL/GenBank/DDBJ databases">
        <title>Paludisphaera mucosa sp. nov. a novel planctomycete from northern fen.</title>
        <authorList>
            <person name="Ivanova A."/>
        </authorList>
    </citation>
    <scope>NUCLEOTIDE SEQUENCE [LARGE SCALE GENOMIC DNA]</scope>
    <source>
        <strain evidence="1 2">Pla2</strain>
    </source>
</reference>
<evidence type="ECO:0000313" key="1">
    <source>
        <dbReference type="EMBL" id="MDG3007880.1"/>
    </source>
</evidence>
<protein>
    <recommendedName>
        <fullName evidence="3">Peptidase C-terminal archaeal/bacterial domain-containing protein</fullName>
    </recommendedName>
</protein>
<comment type="caution">
    <text evidence="1">The sequence shown here is derived from an EMBL/GenBank/DDBJ whole genome shotgun (WGS) entry which is preliminary data.</text>
</comment>
<dbReference type="EMBL" id="JARRAG010000002">
    <property type="protein sequence ID" value="MDG3007880.1"/>
    <property type="molecule type" value="Genomic_DNA"/>
</dbReference>